<name>A0A4P6MW22_9MICO</name>
<dbReference type="InterPro" id="IPR013097">
    <property type="entry name" value="Dabb"/>
</dbReference>
<dbReference type="EMBL" id="CP036164">
    <property type="protein sequence ID" value="QBF47142.1"/>
    <property type="molecule type" value="Genomic_DNA"/>
</dbReference>
<keyword evidence="3" id="KW-1185">Reference proteome</keyword>
<dbReference type="KEGG" id="jli:EXU32_13340"/>
<dbReference type="InterPro" id="IPR011008">
    <property type="entry name" value="Dimeric_a/b-barrel"/>
</dbReference>
<protein>
    <recommendedName>
        <fullName evidence="1">Stress-response A/B barrel domain-containing protein</fullName>
    </recommendedName>
</protein>
<reference evidence="2 3" key="1">
    <citation type="submission" date="2019-02" db="EMBL/GenBank/DDBJ databases">
        <title>Genomic data mining of an Antarctic deep-sea actinobacterium, Janibacterlimosus P3-3-X1.</title>
        <authorList>
            <person name="Liao L."/>
            <person name="Chen B."/>
        </authorList>
    </citation>
    <scope>NUCLEOTIDE SEQUENCE [LARGE SCALE GENOMIC DNA]</scope>
    <source>
        <strain evidence="2 3">P3-3-X1</strain>
    </source>
</reference>
<gene>
    <name evidence="2" type="ORF">EXU32_13340</name>
</gene>
<feature type="domain" description="Stress-response A/B barrel" evidence="1">
    <location>
        <begin position="1"/>
        <end position="94"/>
    </location>
</feature>
<evidence type="ECO:0000259" key="1">
    <source>
        <dbReference type="PROSITE" id="PS51502"/>
    </source>
</evidence>
<dbReference type="Pfam" id="PF07876">
    <property type="entry name" value="Dabb"/>
    <property type="match status" value="1"/>
</dbReference>
<accession>A0A4P6MW22</accession>
<feature type="domain" description="Stress-response A/B barrel" evidence="1">
    <location>
        <begin position="109"/>
        <end position="201"/>
    </location>
</feature>
<proteinExistence type="predicted"/>
<dbReference type="Gene3D" id="3.30.70.100">
    <property type="match status" value="2"/>
</dbReference>
<dbReference type="Proteomes" id="UP000290408">
    <property type="component" value="Chromosome"/>
</dbReference>
<dbReference type="OrthoDB" id="6637496at2"/>
<organism evidence="2 3">
    <name type="scientific">Janibacter limosus</name>
    <dbReference type="NCBI Taxonomy" id="53458"/>
    <lineage>
        <taxon>Bacteria</taxon>
        <taxon>Bacillati</taxon>
        <taxon>Actinomycetota</taxon>
        <taxon>Actinomycetes</taxon>
        <taxon>Micrococcales</taxon>
        <taxon>Intrasporangiaceae</taxon>
        <taxon>Janibacter</taxon>
    </lineage>
</organism>
<evidence type="ECO:0000313" key="3">
    <source>
        <dbReference type="Proteomes" id="UP000290408"/>
    </source>
</evidence>
<dbReference type="SUPFAM" id="SSF54909">
    <property type="entry name" value="Dimeric alpha+beta barrel"/>
    <property type="match status" value="2"/>
</dbReference>
<dbReference type="AlphaFoldDB" id="A0A4P6MW22"/>
<evidence type="ECO:0000313" key="2">
    <source>
        <dbReference type="EMBL" id="QBF47142.1"/>
    </source>
</evidence>
<dbReference type="RefSeq" id="WP_130630338.1">
    <property type="nucleotide sequence ID" value="NZ_CP036164.1"/>
</dbReference>
<dbReference type="PROSITE" id="PS51502">
    <property type="entry name" value="S_R_A_B_BARREL"/>
    <property type="match status" value="2"/>
</dbReference>
<sequence length="209" mass="22413">MHVHGTAFGLASDAEEGIVDTVAALLGHVGSETDGVRHVQVGPNPSKLADGRDYGVVALMDDESVLERYRAHPRHPEAGALLRANVERGVGIDTGPMYTSESTATDRPRVHITLFEPDQTVGPEVLEEVDTHLRAAVDDCPGVLGVYVGRNRTRHSPPVSECVVIVTDGDQGFEEFQQHPQRARIAELMTAVVRQPIGLDLGQAQTSAG</sequence>